<reference evidence="1 2" key="1">
    <citation type="submission" date="2014-05" db="EMBL/GenBank/DDBJ databases">
        <title>De novo Genome Sequence of Spirocheata sp.</title>
        <authorList>
            <person name="Shivani Y."/>
            <person name="Subhash Y."/>
            <person name="Tushar L."/>
            <person name="Sasikala C."/>
            <person name="Ramana C.V."/>
        </authorList>
    </citation>
    <scope>NUCLEOTIDE SEQUENCE [LARGE SCALE GENOMIC DNA]</scope>
    <source>
        <strain evidence="1 2">JC230</strain>
    </source>
</reference>
<dbReference type="RefSeq" id="WP_037549203.1">
    <property type="nucleotide sequence ID" value="NZ_JNUP01000069.1"/>
</dbReference>
<sequence length="227" mass="25526">MLQATLQDYPTGILICGDYFDRAAVYDTISRISAVSRLSDHQRIYLEAVTRCFLEAEHASLVPGLESMPRGYGAAAFKLIHWLYILRALRQWAADCPTTPAQQADLYRLEQVSFQAIQERWPDIHQEVETLHRSFWIDNSPEFTLSLLDYLQAEFEDQLNNLEDDPSGLPLLILGMQPGSALAAQWTEALHAGAKDLPASEQYFQECCQSPVLNSTGIILPQEPLSA</sequence>
<comment type="caution">
    <text evidence="1">The sequence shown here is derived from an EMBL/GenBank/DDBJ whole genome shotgun (WGS) entry which is preliminary data.</text>
</comment>
<accession>A0A098QUN3</accession>
<dbReference type="EMBL" id="JNUP01000069">
    <property type="protein sequence ID" value="KGE71113.1"/>
    <property type="molecule type" value="Genomic_DNA"/>
</dbReference>
<evidence type="ECO:0000313" key="2">
    <source>
        <dbReference type="Proteomes" id="UP000029692"/>
    </source>
</evidence>
<proteinExistence type="predicted"/>
<dbReference type="Proteomes" id="UP000029692">
    <property type="component" value="Unassembled WGS sequence"/>
</dbReference>
<dbReference type="STRING" id="1480694.DC28_12745"/>
<keyword evidence="2" id="KW-1185">Reference proteome</keyword>
<gene>
    <name evidence="1" type="ORF">DC28_12745</name>
</gene>
<evidence type="ECO:0000313" key="1">
    <source>
        <dbReference type="EMBL" id="KGE71113.1"/>
    </source>
</evidence>
<name>A0A098QUN3_9SPIO</name>
<dbReference type="AlphaFoldDB" id="A0A098QUN3"/>
<protein>
    <submittedName>
        <fullName evidence="1">Uncharacterized protein</fullName>
    </submittedName>
</protein>
<organism evidence="1 2">
    <name type="scientific">Spirochaeta lutea</name>
    <dbReference type="NCBI Taxonomy" id="1480694"/>
    <lineage>
        <taxon>Bacteria</taxon>
        <taxon>Pseudomonadati</taxon>
        <taxon>Spirochaetota</taxon>
        <taxon>Spirochaetia</taxon>
        <taxon>Spirochaetales</taxon>
        <taxon>Spirochaetaceae</taxon>
        <taxon>Spirochaeta</taxon>
    </lineage>
</organism>